<evidence type="ECO:0008006" key="4">
    <source>
        <dbReference type="Google" id="ProtNLM"/>
    </source>
</evidence>
<organism evidence="2 3">
    <name type="scientific">candidate division WOR-3 bacterium</name>
    <dbReference type="NCBI Taxonomy" id="2052148"/>
    <lineage>
        <taxon>Bacteria</taxon>
        <taxon>Bacteria division WOR-3</taxon>
    </lineage>
</organism>
<keyword evidence="1" id="KW-0812">Transmembrane</keyword>
<evidence type="ECO:0000256" key="1">
    <source>
        <dbReference type="SAM" id="Phobius"/>
    </source>
</evidence>
<feature type="transmembrane region" description="Helical" evidence="1">
    <location>
        <begin position="43"/>
        <end position="62"/>
    </location>
</feature>
<dbReference type="EMBL" id="DMZY01000251">
    <property type="protein sequence ID" value="HAV93179.1"/>
    <property type="molecule type" value="Genomic_DNA"/>
</dbReference>
<reference evidence="2 3" key="1">
    <citation type="journal article" date="2018" name="Nat. Biotechnol.">
        <title>A standardized bacterial taxonomy based on genome phylogeny substantially revises the tree of life.</title>
        <authorList>
            <person name="Parks D.H."/>
            <person name="Chuvochina M."/>
            <person name="Waite D.W."/>
            <person name="Rinke C."/>
            <person name="Skarshewski A."/>
            <person name="Chaumeil P.A."/>
            <person name="Hugenholtz P."/>
        </authorList>
    </citation>
    <scope>NUCLEOTIDE SEQUENCE [LARGE SCALE GENOMIC DNA]</scope>
    <source>
        <strain evidence="2">UBA9956</strain>
    </source>
</reference>
<sequence length="64" mass="6988">MKNKKNEEIKENISFSKLSLILFGAAIASILIGYVLLSRGDIAFSPVLLVLGYVVLIPLAILKK</sequence>
<dbReference type="AlphaFoldDB" id="A0A350HCB3"/>
<proteinExistence type="predicted"/>
<evidence type="ECO:0000313" key="2">
    <source>
        <dbReference type="EMBL" id="HAV93179.1"/>
    </source>
</evidence>
<dbReference type="Proteomes" id="UP000264062">
    <property type="component" value="Unassembled WGS sequence"/>
</dbReference>
<comment type="caution">
    <text evidence="2">The sequence shown here is derived from an EMBL/GenBank/DDBJ whole genome shotgun (WGS) entry which is preliminary data.</text>
</comment>
<protein>
    <recommendedName>
        <fullName evidence="4">DUF3098 domain-containing protein</fullName>
    </recommendedName>
</protein>
<keyword evidence="1" id="KW-1133">Transmembrane helix</keyword>
<accession>A0A350HCB3</accession>
<feature type="transmembrane region" description="Helical" evidence="1">
    <location>
        <begin position="20"/>
        <end position="37"/>
    </location>
</feature>
<keyword evidence="1" id="KW-0472">Membrane</keyword>
<name>A0A350HCB3_UNCW3</name>
<gene>
    <name evidence="2" type="ORF">DCW38_08395</name>
</gene>
<evidence type="ECO:0000313" key="3">
    <source>
        <dbReference type="Proteomes" id="UP000264062"/>
    </source>
</evidence>